<keyword evidence="5" id="KW-0653">Protein transport</keyword>
<evidence type="ECO:0000313" key="12">
    <source>
        <dbReference type="EMBL" id="KAK9712641.1"/>
    </source>
</evidence>
<dbReference type="GO" id="GO:0000407">
    <property type="term" value="C:phagophore assembly site"/>
    <property type="evidence" value="ECO:0007669"/>
    <property type="project" value="TreeGrafter"/>
</dbReference>
<dbReference type="InterPro" id="IPR032197">
    <property type="entry name" value="Atg7_N"/>
</dbReference>
<name>A0AAW1K2L8_POPJA</name>
<dbReference type="GO" id="GO:0019778">
    <property type="term" value="F:Atg12 activating enzyme activity"/>
    <property type="evidence" value="ECO:0007669"/>
    <property type="project" value="TreeGrafter"/>
</dbReference>
<evidence type="ECO:0000256" key="2">
    <source>
        <dbReference type="ARBA" id="ARBA00017647"/>
    </source>
</evidence>
<dbReference type="AlphaFoldDB" id="A0AAW1K2L8"/>
<dbReference type="GO" id="GO:0015031">
    <property type="term" value="P:protein transport"/>
    <property type="evidence" value="ECO:0007669"/>
    <property type="project" value="UniProtKB-KW"/>
</dbReference>
<evidence type="ECO:0000256" key="4">
    <source>
        <dbReference type="ARBA" id="ARBA00022448"/>
    </source>
</evidence>
<dbReference type="InterPro" id="IPR035985">
    <property type="entry name" value="Ubiquitin-activating_enz"/>
</dbReference>
<dbReference type="InterPro" id="IPR000594">
    <property type="entry name" value="ThiF_NAD_FAD-bd"/>
</dbReference>
<evidence type="ECO:0000256" key="3">
    <source>
        <dbReference type="ARBA" id="ARBA00018730"/>
    </source>
</evidence>
<dbReference type="Gene3D" id="3.40.140.100">
    <property type="entry name" value="Ubiquitin-like modifier-activating enzyme ATG7 C-terminal domain"/>
    <property type="match status" value="1"/>
</dbReference>
<dbReference type="PANTHER" id="PTHR10953">
    <property type="entry name" value="UBIQUITIN-ACTIVATING ENZYME E1"/>
    <property type="match status" value="1"/>
</dbReference>
<evidence type="ECO:0000256" key="6">
    <source>
        <dbReference type="ARBA" id="ARBA00023006"/>
    </source>
</evidence>
<dbReference type="Gene3D" id="3.40.50.720">
    <property type="entry name" value="NAD(P)-binding Rossmann-like Domain"/>
    <property type="match status" value="2"/>
</dbReference>
<feature type="domain" description="THIF-type NAD/FAD binding fold" evidence="10">
    <location>
        <begin position="571"/>
        <end position="717"/>
    </location>
</feature>
<comment type="caution">
    <text evidence="12">The sequence shown here is derived from an EMBL/GenBank/DDBJ whole genome shotgun (WGS) entry which is preliminary data.</text>
</comment>
<evidence type="ECO:0000256" key="5">
    <source>
        <dbReference type="ARBA" id="ARBA00022927"/>
    </source>
</evidence>
<evidence type="ECO:0000259" key="10">
    <source>
        <dbReference type="Pfam" id="PF00899"/>
    </source>
</evidence>
<evidence type="ECO:0000256" key="7">
    <source>
        <dbReference type="ARBA" id="ARBA00029897"/>
    </source>
</evidence>
<dbReference type="SUPFAM" id="SSF69572">
    <property type="entry name" value="Activating enzymes of the ubiquitin-like proteins"/>
    <property type="match status" value="2"/>
</dbReference>
<dbReference type="InterPro" id="IPR042522">
    <property type="entry name" value="Atg7_N_1"/>
</dbReference>
<evidence type="ECO:0000259" key="11">
    <source>
        <dbReference type="Pfam" id="PF16420"/>
    </source>
</evidence>
<feature type="domain" description="THIF-type NAD/FAD binding fold" evidence="10">
    <location>
        <begin position="336"/>
        <end position="524"/>
    </location>
</feature>
<gene>
    <name evidence="12" type="ORF">QE152_g24787</name>
</gene>
<dbReference type="FunFam" id="3.40.140.70:FF:000001">
    <property type="entry name" value="Ubiquitin-like modifier-activating enzyme atg7"/>
    <property type="match status" value="1"/>
</dbReference>
<dbReference type="InterPro" id="IPR045886">
    <property type="entry name" value="ThiF/MoeB/HesA"/>
</dbReference>
<evidence type="ECO:0000256" key="1">
    <source>
        <dbReference type="ARBA" id="ARBA00010931"/>
    </source>
</evidence>
<comment type="similarity">
    <text evidence="1">Belongs to the ATG7 family.</text>
</comment>
<sequence>MNNSESLLQFVPFSSCINPSFWHKFTQLKLEVLKLDESTTKIWGYYTNLESQLKPIIEVDSTSFNNDYNGSKFYLPYNGLLINKNTIEEFKECDKKNIIKEAGDILENDIKTGRALKNPTLLNLFIILSYADLKKYNFYYWFAFPVLSTLKPSYLNSYPITKLYREDELSSLCKQYFELDVNNKTYFLIDTKEKVQILKLDSRICANNFLKNDSELDQIVFAFSDSTLQPYPGWQLRNFISLILYHCPFVAGKMLNFISFRLSRKGSEIKCDNSIVWQVKLPNIDKIDIFANANATWVGFEANERDKMGPRLAKMKDSMSPISLAEASVDLNLKLMKWRLLPDINLDKIKSTKCLLLGAGTLGCAVARNLLGWGVRTITFVDNGTVSYSNPVRQNLFTFEDCVANKQKATTAAENLSKIFPGVTTSGHNLAIPMPGHPVGESLLAQTKEAYEKLVKLIIEHDVIFLLMDSRESRWLPTLICASLKKMTINAALGFDTYLIIRHGVNTDTAYEVTPNISQHLKCVPGNKLGCYFCNDITAPGDTTSGHNLAIPMPGHPVGESLLAQTKEAYEKLVKLIIEHDVIFLLMDSRESRWLPTLICASLKKMTINAALGFDTYLIIRHGVNTDTAYEVTPNISQHLKCVPGNKLGCYFCNDITAPGDSLKDRTLDQQCTVTRPGVSNIAAALAVELAVSVIQHEQGPLAPAFYALSKFEQDVNRENECNLGIIPHSIRGFLSMFNHVLPATERYNQCIACSDAVVKAYEEKTFEFLLEVFQNPSYLEEVTGLSKMYTSCGELEDLDFNEEDSS</sequence>
<organism evidence="12 13">
    <name type="scientific">Popillia japonica</name>
    <name type="common">Japanese beetle</name>
    <dbReference type="NCBI Taxonomy" id="7064"/>
    <lineage>
        <taxon>Eukaryota</taxon>
        <taxon>Metazoa</taxon>
        <taxon>Ecdysozoa</taxon>
        <taxon>Arthropoda</taxon>
        <taxon>Hexapoda</taxon>
        <taxon>Insecta</taxon>
        <taxon>Pterygota</taxon>
        <taxon>Neoptera</taxon>
        <taxon>Endopterygota</taxon>
        <taxon>Coleoptera</taxon>
        <taxon>Polyphaga</taxon>
        <taxon>Scarabaeiformia</taxon>
        <taxon>Scarabaeidae</taxon>
        <taxon>Rutelinae</taxon>
        <taxon>Popillia</taxon>
    </lineage>
</organism>
<evidence type="ECO:0000256" key="9">
    <source>
        <dbReference type="ARBA" id="ARBA00032823"/>
    </source>
</evidence>
<proteinExistence type="inferred from homology"/>
<evidence type="ECO:0000256" key="8">
    <source>
        <dbReference type="ARBA" id="ARBA00030242"/>
    </source>
</evidence>
<dbReference type="GO" id="GO:0034727">
    <property type="term" value="P:piecemeal microautophagy of the nucleus"/>
    <property type="evidence" value="ECO:0007669"/>
    <property type="project" value="TreeGrafter"/>
</dbReference>
<keyword evidence="4" id="KW-0813">Transport</keyword>
<reference evidence="12 13" key="1">
    <citation type="journal article" date="2024" name="BMC Genomics">
        <title>De novo assembly and annotation of Popillia japonica's genome with initial clues to its potential as an invasive pest.</title>
        <authorList>
            <person name="Cucini C."/>
            <person name="Boschi S."/>
            <person name="Funari R."/>
            <person name="Cardaioli E."/>
            <person name="Iannotti N."/>
            <person name="Marturano G."/>
            <person name="Paoli F."/>
            <person name="Bruttini M."/>
            <person name="Carapelli A."/>
            <person name="Frati F."/>
            <person name="Nardi F."/>
        </authorList>
    </citation>
    <scope>NUCLEOTIDE SEQUENCE [LARGE SCALE GENOMIC DNA]</scope>
    <source>
        <strain evidence="12">DMR45628</strain>
    </source>
</reference>
<dbReference type="GO" id="GO:0019779">
    <property type="term" value="F:Atg8 activating enzyme activity"/>
    <property type="evidence" value="ECO:0007669"/>
    <property type="project" value="TreeGrafter"/>
</dbReference>
<evidence type="ECO:0000313" key="13">
    <source>
        <dbReference type="Proteomes" id="UP001458880"/>
    </source>
</evidence>
<dbReference type="InterPro" id="IPR042523">
    <property type="entry name" value="Atg7_N_2"/>
</dbReference>
<keyword evidence="13" id="KW-1185">Reference proteome</keyword>
<dbReference type="Pfam" id="PF00899">
    <property type="entry name" value="ThiF"/>
    <property type="match status" value="2"/>
</dbReference>
<accession>A0AAW1K2L8</accession>
<dbReference type="GO" id="GO:0000422">
    <property type="term" value="P:autophagy of mitochondrion"/>
    <property type="evidence" value="ECO:0007669"/>
    <property type="project" value="TreeGrafter"/>
</dbReference>
<dbReference type="Gene3D" id="3.40.140.70">
    <property type="entry name" value="Ubiquitin-like modifier-activating enzyme ATG7 N-terminal domain"/>
    <property type="match status" value="1"/>
</dbReference>
<keyword evidence="6" id="KW-0072">Autophagy</keyword>
<protein>
    <recommendedName>
        <fullName evidence="2">Ubiquitin-like modifier-activating enzyme ATG7</fullName>
    </recommendedName>
    <alternativeName>
        <fullName evidence="7 9">ATG12-activating enzyme E1 ATG7</fullName>
    </alternativeName>
    <alternativeName>
        <fullName evidence="8">Autophagy-related protein 7</fullName>
    </alternativeName>
    <alternativeName>
        <fullName evidence="3">Ubiquitin-like modifier-activating enzyme atg7</fullName>
    </alternativeName>
</protein>
<dbReference type="Pfam" id="PF16420">
    <property type="entry name" value="ATG7_N"/>
    <property type="match status" value="1"/>
</dbReference>
<dbReference type="GO" id="GO:0006995">
    <property type="term" value="P:cellular response to nitrogen starvation"/>
    <property type="evidence" value="ECO:0007669"/>
    <property type="project" value="TreeGrafter"/>
</dbReference>
<dbReference type="GO" id="GO:0000045">
    <property type="term" value="P:autophagosome assembly"/>
    <property type="evidence" value="ECO:0007669"/>
    <property type="project" value="TreeGrafter"/>
</dbReference>
<dbReference type="PANTHER" id="PTHR10953:SF3">
    <property type="entry name" value="UBIQUITIN-LIKE MODIFIER-ACTIVATING ENZYME ATG7"/>
    <property type="match status" value="1"/>
</dbReference>
<feature type="domain" description="Ubiquitin-like modifier-activating enzyme Atg7 N-terminal" evidence="11">
    <location>
        <begin position="8"/>
        <end position="319"/>
    </location>
</feature>
<dbReference type="Proteomes" id="UP001458880">
    <property type="component" value="Unassembled WGS sequence"/>
</dbReference>
<dbReference type="GO" id="GO:0032446">
    <property type="term" value="P:protein modification by small protein conjugation"/>
    <property type="evidence" value="ECO:0007669"/>
    <property type="project" value="TreeGrafter"/>
</dbReference>
<dbReference type="EMBL" id="JASPKY010000260">
    <property type="protein sequence ID" value="KAK9712641.1"/>
    <property type="molecule type" value="Genomic_DNA"/>
</dbReference>